<protein>
    <submittedName>
        <fullName evidence="1">Uncharacterized protein</fullName>
    </submittedName>
</protein>
<accession>S9VC38</accession>
<dbReference type="OrthoDB" id="257265at2759"/>
<reference evidence="1 2" key="1">
    <citation type="journal article" date="2013" name="PLoS ONE">
        <title>Predicting the Proteins of Angomonas deanei, Strigomonas culicis and Their Respective Endosymbionts Reveals New Aspects of the Trypanosomatidae Family.</title>
        <authorList>
            <person name="Motta M.C."/>
            <person name="Martins A.C."/>
            <person name="de Souza S.S."/>
            <person name="Catta-Preta C.M."/>
            <person name="Silva R."/>
            <person name="Klein C.C."/>
            <person name="de Almeida L.G."/>
            <person name="de Lima Cunha O."/>
            <person name="Ciapina L.P."/>
            <person name="Brocchi M."/>
            <person name="Colabardini A.C."/>
            <person name="de Araujo Lima B."/>
            <person name="Machado C.R."/>
            <person name="de Almeida Soares C.M."/>
            <person name="Probst C.M."/>
            <person name="de Menezes C.B."/>
            <person name="Thompson C.E."/>
            <person name="Bartholomeu D.C."/>
            <person name="Gradia D.F."/>
            <person name="Pavoni D.P."/>
            <person name="Grisard E.C."/>
            <person name="Fantinatti-Garboggini F."/>
            <person name="Marchini F.K."/>
            <person name="Rodrigues-Luiz G.F."/>
            <person name="Wagner G."/>
            <person name="Goldman G.H."/>
            <person name="Fietto J.L."/>
            <person name="Elias M.C."/>
            <person name="Goldman M.H."/>
            <person name="Sagot M.F."/>
            <person name="Pereira M."/>
            <person name="Stoco P.H."/>
            <person name="de Mendonca-Neto R.P."/>
            <person name="Teixeira S.M."/>
            <person name="Maciel T.E."/>
            <person name="de Oliveira Mendes T.A."/>
            <person name="Urmenyi T.P."/>
            <person name="de Souza W."/>
            <person name="Schenkman S."/>
            <person name="de Vasconcelos A.T."/>
        </authorList>
    </citation>
    <scope>NUCLEOTIDE SEQUENCE [LARGE SCALE GENOMIC DNA]</scope>
</reference>
<name>S9VC38_9TRYP</name>
<evidence type="ECO:0000313" key="1">
    <source>
        <dbReference type="EMBL" id="EPY24576.1"/>
    </source>
</evidence>
<dbReference type="Proteomes" id="UP000015354">
    <property type="component" value="Unassembled WGS sequence"/>
</dbReference>
<sequence length="444" mass="49808">MDAQVAAMFPRRTPYEDSPPLRDNIITVAMPGITSTRSQIARYTGPEGVPVLANWSDRVTAADARGRPCGGKVLYRVDKDRTRFAQADAAAARQQGHAVAHALGRLAIVRESVLTWWTGRCYEDRRHADAAAPVPRPRLTHGEQLAEGGAIDPPLLYTATCRVAPRLVHNVMASPEMSEIVHLDVLRWDAGPRAAETAADDGGGACMSRWEKMLAFATNPLFWALFMKEIATGLWFSVRPLQFCYSEPGRTNLAGARDQYYYTREVRRAVRRVREEETATGQRRHIVLFGVSRGATAAFYAAMKLPRELAPHISLVLVEGAFNTLHDVIDASSFLPRFNMWFFRSFCDYRGAADEAEAFHFDLAQVHLRCPVAFVISAKDTRVPNRCTMQLVELLRTHLVPHVLPAVELLVLQHSRHPCMAVGHKEDQDAYVQFTEYLYRTYCA</sequence>
<evidence type="ECO:0000313" key="2">
    <source>
        <dbReference type="Proteomes" id="UP000015354"/>
    </source>
</evidence>
<comment type="caution">
    <text evidence="1">The sequence shown here is derived from an EMBL/GenBank/DDBJ whole genome shotgun (WGS) entry which is preliminary data.</text>
</comment>
<keyword evidence="2" id="KW-1185">Reference proteome</keyword>
<dbReference type="InterPro" id="IPR029058">
    <property type="entry name" value="AB_hydrolase_fold"/>
</dbReference>
<gene>
    <name evidence="1" type="ORF">STCU_07111</name>
</gene>
<dbReference type="SUPFAM" id="SSF53474">
    <property type="entry name" value="alpha/beta-Hydrolases"/>
    <property type="match status" value="1"/>
</dbReference>
<dbReference type="Gene3D" id="3.40.50.1820">
    <property type="entry name" value="alpha/beta hydrolase"/>
    <property type="match status" value="1"/>
</dbReference>
<organism evidence="1 2">
    <name type="scientific">Strigomonas culicis</name>
    <dbReference type="NCBI Taxonomy" id="28005"/>
    <lineage>
        <taxon>Eukaryota</taxon>
        <taxon>Discoba</taxon>
        <taxon>Euglenozoa</taxon>
        <taxon>Kinetoplastea</taxon>
        <taxon>Metakinetoplastina</taxon>
        <taxon>Trypanosomatida</taxon>
        <taxon>Trypanosomatidae</taxon>
        <taxon>Strigomonadinae</taxon>
        <taxon>Strigomonas</taxon>
    </lineage>
</organism>
<dbReference type="EMBL" id="ATMH01007111">
    <property type="protein sequence ID" value="EPY24576.1"/>
    <property type="molecule type" value="Genomic_DNA"/>
</dbReference>
<proteinExistence type="predicted"/>
<dbReference type="AlphaFoldDB" id="S9VC38"/>